<feature type="repeat" description="TPR" evidence="5">
    <location>
        <begin position="131"/>
        <end position="164"/>
    </location>
</feature>
<dbReference type="InterPro" id="IPR019734">
    <property type="entry name" value="TPR_rpt"/>
</dbReference>
<dbReference type="Pfam" id="PF13432">
    <property type="entry name" value="TPR_16"/>
    <property type="match status" value="1"/>
</dbReference>
<sequence length="639" mass="71743">MSGGDKAVELQLQIRQNAEDLHSFMRELDNWEADIKRKDEELKTGRVQELQKTLPPVRNKGYRSKMREKRRKQAPAADGDTKAEEPRPASKLKSCDYRSWDKFDVDKALAEMDKEAESNESDSEEVDKDRALAEKENGNKLFKEGKYDEAIECYTRGMAADPYNPVLPTNRATSFFRLKKYAVAESDCNLAVALDNSYYKAYARRGAARFALQKHQLALEDYQTVLRLDPGNAEAQSEVKKLQEILAQVDVRGPAVQPAEAATAADPDQQRQLEEQQRKQEAVMQKDRGNAYFKEGKYEAAIECYSRGMEADAMNVLLPANRAMAFLKLDRYKEAEEDCTAAISLDDTYSKAFARRGTARLALGKLQEAKEDFRRLLQLEPGNKQALNELQKLQTDPGCSGALQAEDGAQRRTVQPVDKPQHLRSTKPLRRIDIQEISGKLAPPRQEALPPLIQEVERKSDSPLSSSPSAKIIKMEEAAETQRHDRVPASRDASQSVQEESTDAAEAPSSDVPPAPSSSFQLEADLRKLSKQPEAVYRYLRQISPSAYGQIFQNSLEPDLLNQVLRTLRDFFIGNEPPTSILETLSGLAGVRRFDMAVMFMTPQEKKGGLLFILCLLVHVRSLLKTCRFLPPLSAEGAV</sequence>
<evidence type="ECO:0000256" key="5">
    <source>
        <dbReference type="PROSITE-ProRule" id="PRU00339"/>
    </source>
</evidence>
<dbReference type="STRING" id="8081.ENSPREP00000024112"/>
<dbReference type="Pfam" id="PF00515">
    <property type="entry name" value="TPR_1"/>
    <property type="match status" value="1"/>
</dbReference>
<organism evidence="8 9">
    <name type="scientific">Poecilia reticulata</name>
    <name type="common">Guppy</name>
    <name type="synonym">Acanthophacelus reticulatus</name>
    <dbReference type="NCBI Taxonomy" id="8081"/>
    <lineage>
        <taxon>Eukaryota</taxon>
        <taxon>Metazoa</taxon>
        <taxon>Chordata</taxon>
        <taxon>Craniata</taxon>
        <taxon>Vertebrata</taxon>
        <taxon>Euteleostomi</taxon>
        <taxon>Actinopterygii</taxon>
        <taxon>Neopterygii</taxon>
        <taxon>Teleostei</taxon>
        <taxon>Neoteleostei</taxon>
        <taxon>Acanthomorphata</taxon>
        <taxon>Ovalentaria</taxon>
        <taxon>Atherinomorphae</taxon>
        <taxon>Cyprinodontiformes</taxon>
        <taxon>Poeciliidae</taxon>
        <taxon>Poeciliinae</taxon>
        <taxon>Poecilia</taxon>
    </lineage>
</organism>
<dbReference type="GeneTree" id="ENSGT00940000156749"/>
<dbReference type="Ensembl" id="ENSPRET00000024358.1">
    <property type="protein sequence ID" value="ENSPREP00000024112.1"/>
    <property type="gene ID" value="ENSPREG00000016272.1"/>
</dbReference>
<dbReference type="InterPro" id="IPR011990">
    <property type="entry name" value="TPR-like_helical_dom_sf"/>
</dbReference>
<keyword evidence="2 5" id="KW-0802">TPR repeat</keyword>
<dbReference type="InterPro" id="IPR013105">
    <property type="entry name" value="TPR_2"/>
</dbReference>
<evidence type="ECO:0000313" key="8">
    <source>
        <dbReference type="Ensembl" id="ENSPREP00000024112.1"/>
    </source>
</evidence>
<feature type="compositionally biased region" description="Basic residues" evidence="6">
    <location>
        <begin position="60"/>
        <end position="73"/>
    </location>
</feature>
<feature type="repeat" description="TPR" evidence="5">
    <location>
        <begin position="199"/>
        <end position="232"/>
    </location>
</feature>
<dbReference type="AlphaFoldDB" id="A0A3P9PQF1"/>
<feature type="region of interest" description="Disordered" evidence="6">
    <location>
        <begin position="40"/>
        <end position="91"/>
    </location>
</feature>
<dbReference type="GO" id="GO:0101031">
    <property type="term" value="C:protein folding chaperone complex"/>
    <property type="evidence" value="ECO:0007669"/>
    <property type="project" value="TreeGrafter"/>
</dbReference>
<evidence type="ECO:0000313" key="9">
    <source>
        <dbReference type="Proteomes" id="UP000242638"/>
    </source>
</evidence>
<evidence type="ECO:0000256" key="4">
    <source>
        <dbReference type="ARBA" id="ARBA00040133"/>
    </source>
</evidence>
<dbReference type="Pfam" id="PF07719">
    <property type="entry name" value="TPR_2"/>
    <property type="match status" value="1"/>
</dbReference>
<feature type="region of interest" description="Disordered" evidence="6">
    <location>
        <begin position="477"/>
        <end position="519"/>
    </location>
</feature>
<keyword evidence="9" id="KW-1185">Reference proteome</keyword>
<evidence type="ECO:0000256" key="1">
    <source>
        <dbReference type="ARBA" id="ARBA00022737"/>
    </source>
</evidence>
<dbReference type="InterPro" id="IPR025986">
    <property type="entry name" value="RPAP3-like_C"/>
</dbReference>
<dbReference type="PROSITE" id="PS50005">
    <property type="entry name" value="TPR"/>
    <property type="match status" value="4"/>
</dbReference>
<dbReference type="Proteomes" id="UP000242638">
    <property type="component" value="Unassembled WGS sequence"/>
</dbReference>
<feature type="region of interest" description="Disordered" evidence="6">
    <location>
        <begin position="112"/>
        <end position="132"/>
    </location>
</feature>
<reference evidence="8" key="3">
    <citation type="submission" date="2025-09" db="UniProtKB">
        <authorList>
            <consortium name="Ensembl"/>
        </authorList>
    </citation>
    <scope>IDENTIFICATION</scope>
    <source>
        <strain evidence="8">Guanapo</strain>
    </source>
</reference>
<feature type="region of interest" description="Disordered" evidence="6">
    <location>
        <begin position="407"/>
        <end position="431"/>
    </location>
</feature>
<comment type="similarity">
    <text evidence="3">Belongs to the RPAP3 family.</text>
</comment>
<keyword evidence="1" id="KW-0677">Repeat</keyword>
<evidence type="ECO:0000256" key="3">
    <source>
        <dbReference type="ARBA" id="ARBA00038275"/>
    </source>
</evidence>
<dbReference type="PANTHER" id="PTHR46423">
    <property type="entry name" value="RNA POLYMERASE II-ASSOCIATED PROTEIN 3"/>
    <property type="match status" value="1"/>
</dbReference>
<dbReference type="OMA" id="NFTPDRP"/>
<reference evidence="8" key="2">
    <citation type="submission" date="2025-08" db="UniProtKB">
        <authorList>
            <consortium name="Ensembl"/>
        </authorList>
    </citation>
    <scope>IDENTIFICATION</scope>
    <source>
        <strain evidence="8">Guanapo</strain>
    </source>
</reference>
<name>A0A3P9PQF1_POERE</name>
<feature type="compositionally biased region" description="Basic and acidic residues" evidence="6">
    <location>
        <begin position="477"/>
        <end position="489"/>
    </location>
</feature>
<feature type="compositionally biased region" description="Basic and acidic residues" evidence="6">
    <location>
        <begin position="79"/>
        <end position="91"/>
    </location>
</feature>
<proteinExistence type="inferred from homology"/>
<dbReference type="Gene3D" id="1.25.40.10">
    <property type="entry name" value="Tetratricopeptide repeat domain"/>
    <property type="match status" value="2"/>
</dbReference>
<feature type="domain" description="RNA-polymerase II-associated protein 3-like C-terminal" evidence="7">
    <location>
        <begin position="515"/>
        <end position="606"/>
    </location>
</feature>
<feature type="repeat" description="TPR" evidence="5">
    <location>
        <begin position="350"/>
        <end position="383"/>
    </location>
</feature>
<dbReference type="Pfam" id="PF13877">
    <property type="entry name" value="RPAP3_C"/>
    <property type="match status" value="1"/>
</dbReference>
<accession>A0A3P9PQF1</accession>
<feature type="repeat" description="TPR" evidence="5">
    <location>
        <begin position="282"/>
        <end position="315"/>
    </location>
</feature>
<reference evidence="9" key="1">
    <citation type="submission" date="2013-11" db="EMBL/GenBank/DDBJ databases">
        <title>The genomic landscape of the Guanapo guppy.</title>
        <authorList>
            <person name="Kuenstner A."/>
            <person name="Dreyer C."/>
        </authorList>
    </citation>
    <scope>NUCLEOTIDE SEQUENCE</scope>
    <source>
        <strain evidence="9">Guanapo</strain>
    </source>
</reference>
<dbReference type="SMART" id="SM00028">
    <property type="entry name" value="TPR"/>
    <property type="match status" value="6"/>
</dbReference>
<evidence type="ECO:0000256" key="6">
    <source>
        <dbReference type="SAM" id="MobiDB-lite"/>
    </source>
</evidence>
<evidence type="ECO:0000256" key="2">
    <source>
        <dbReference type="ARBA" id="ARBA00022803"/>
    </source>
</evidence>
<dbReference type="InterPro" id="IPR051966">
    <property type="entry name" value="RPAP3"/>
</dbReference>
<dbReference type="Bgee" id="ENSPREG00000016272">
    <property type="expression patterns" value="Expressed in caudal fin and 1 other cell type or tissue"/>
</dbReference>
<protein>
    <recommendedName>
        <fullName evidence="4">RNA polymerase II-associated protein 3</fullName>
    </recommendedName>
</protein>
<evidence type="ECO:0000259" key="7">
    <source>
        <dbReference type="Pfam" id="PF13877"/>
    </source>
</evidence>
<dbReference type="SUPFAM" id="SSF48452">
    <property type="entry name" value="TPR-like"/>
    <property type="match status" value="2"/>
</dbReference>
<dbReference type="PANTHER" id="PTHR46423:SF1">
    <property type="entry name" value="RNA POLYMERASE II-ASSOCIATED PROTEIN 3"/>
    <property type="match status" value="1"/>
</dbReference>